<reference evidence="1" key="1">
    <citation type="submission" date="2022-11" db="EMBL/GenBank/DDBJ databases">
        <authorList>
            <person name="Morgan W.R."/>
            <person name="Tartar A."/>
        </authorList>
    </citation>
    <scope>NUCLEOTIDE SEQUENCE</scope>
    <source>
        <strain evidence="1">ARSEF 373</strain>
    </source>
</reference>
<gene>
    <name evidence="1" type="ORF">N0F65_006162</name>
</gene>
<proteinExistence type="predicted"/>
<keyword evidence="2" id="KW-1185">Reference proteome</keyword>
<sequence length="245" mass="28027">MKDSKTEFTKHSQDGKGDLLIDKITPRWIQVFMEKHRIVLRAQTGKKQVFEEKMRQIKVEVARSLGVLQRGLGSGELNEDTIENIDETHFMIDFHTGKTFGFVDETSIKYADVVSGGEGMPMVVRITGGSQARIMPPMMIFQNATESYPIRQVTDDARKWNAKKFELIKDDAWQMTVRKDGTCSDKLKNPGKRYFLQLAAECDQELNTKPDKHGFTFARKVMIRCGMSLDVAGKWKVSQLYPQLQ</sequence>
<reference evidence="1" key="2">
    <citation type="journal article" date="2023" name="Microbiol Resour">
        <title>Decontamination and Annotation of the Draft Genome Sequence of the Oomycete Lagenidium giganteum ARSEF 373.</title>
        <authorList>
            <person name="Morgan W.R."/>
            <person name="Tartar A."/>
        </authorList>
    </citation>
    <scope>NUCLEOTIDE SEQUENCE</scope>
    <source>
        <strain evidence="1">ARSEF 373</strain>
    </source>
</reference>
<accession>A0AAV2Z6F3</accession>
<name>A0AAV2Z6F3_9STRA</name>
<dbReference type="Proteomes" id="UP001146120">
    <property type="component" value="Unassembled WGS sequence"/>
</dbReference>
<dbReference type="EMBL" id="DAKRPA010000033">
    <property type="protein sequence ID" value="DBA02287.1"/>
    <property type="molecule type" value="Genomic_DNA"/>
</dbReference>
<protein>
    <submittedName>
        <fullName evidence="1">Uncharacterized protein</fullName>
    </submittedName>
</protein>
<dbReference type="AlphaFoldDB" id="A0AAV2Z6F3"/>
<organism evidence="1 2">
    <name type="scientific">Lagenidium giganteum</name>
    <dbReference type="NCBI Taxonomy" id="4803"/>
    <lineage>
        <taxon>Eukaryota</taxon>
        <taxon>Sar</taxon>
        <taxon>Stramenopiles</taxon>
        <taxon>Oomycota</taxon>
        <taxon>Peronosporomycetes</taxon>
        <taxon>Pythiales</taxon>
        <taxon>Pythiaceae</taxon>
    </lineage>
</organism>
<comment type="caution">
    <text evidence="1">The sequence shown here is derived from an EMBL/GenBank/DDBJ whole genome shotgun (WGS) entry which is preliminary data.</text>
</comment>
<evidence type="ECO:0000313" key="2">
    <source>
        <dbReference type="Proteomes" id="UP001146120"/>
    </source>
</evidence>
<evidence type="ECO:0000313" key="1">
    <source>
        <dbReference type="EMBL" id="DBA02287.1"/>
    </source>
</evidence>